<accession>A0A5C6LR14</accession>
<dbReference type="AlphaFoldDB" id="A0A5C6LR14"/>
<dbReference type="GO" id="GO:0016747">
    <property type="term" value="F:acyltransferase activity, transferring groups other than amino-acyl groups"/>
    <property type="evidence" value="ECO:0007669"/>
    <property type="project" value="InterPro"/>
</dbReference>
<evidence type="ECO:0000313" key="3">
    <source>
        <dbReference type="Proteomes" id="UP000318815"/>
    </source>
</evidence>
<dbReference type="OrthoDB" id="9796171at2"/>
<comment type="caution">
    <text evidence="2">The sequence shown here is derived from an EMBL/GenBank/DDBJ whole genome shotgun (WGS) entry which is preliminary data.</text>
</comment>
<dbReference type="Pfam" id="PF13673">
    <property type="entry name" value="Acetyltransf_10"/>
    <property type="match status" value="1"/>
</dbReference>
<reference evidence="2 3" key="1">
    <citation type="submission" date="2019-08" db="EMBL/GenBank/DDBJ databases">
        <title>Whole genome sequencing of chitin degrading bacteria Chitinophaga pinensis YS16.</title>
        <authorList>
            <person name="Singh R.P."/>
            <person name="Manchanda G."/>
            <person name="Maurya I.K."/>
            <person name="Joshi N.K."/>
            <person name="Srivastava A.K."/>
        </authorList>
    </citation>
    <scope>NUCLEOTIDE SEQUENCE [LARGE SCALE GENOMIC DNA]</scope>
    <source>
        <strain evidence="2 3">YS-16</strain>
    </source>
</reference>
<dbReference type="PROSITE" id="PS51186">
    <property type="entry name" value="GNAT"/>
    <property type="match status" value="1"/>
</dbReference>
<keyword evidence="3" id="KW-1185">Reference proteome</keyword>
<dbReference type="Gene3D" id="3.40.630.30">
    <property type="match status" value="1"/>
</dbReference>
<gene>
    <name evidence="2" type="ORF">FEF09_18340</name>
</gene>
<dbReference type="EMBL" id="VOHS01000019">
    <property type="protein sequence ID" value="TWV99016.1"/>
    <property type="molecule type" value="Genomic_DNA"/>
</dbReference>
<dbReference type="CDD" id="cd04301">
    <property type="entry name" value="NAT_SF"/>
    <property type="match status" value="1"/>
</dbReference>
<name>A0A5C6LR14_9BACT</name>
<feature type="domain" description="N-acetyltransferase" evidence="1">
    <location>
        <begin position="7"/>
        <end position="152"/>
    </location>
</feature>
<dbReference type="RefSeq" id="WP_146306460.1">
    <property type="nucleotide sequence ID" value="NZ_VOHS01000019.1"/>
</dbReference>
<evidence type="ECO:0000313" key="2">
    <source>
        <dbReference type="EMBL" id="TWV99016.1"/>
    </source>
</evidence>
<protein>
    <submittedName>
        <fullName evidence="2">GNAT family N-acetyltransferase</fullName>
    </submittedName>
</protein>
<organism evidence="2 3">
    <name type="scientific">Chitinophaga pinensis</name>
    <dbReference type="NCBI Taxonomy" id="79329"/>
    <lineage>
        <taxon>Bacteria</taxon>
        <taxon>Pseudomonadati</taxon>
        <taxon>Bacteroidota</taxon>
        <taxon>Chitinophagia</taxon>
        <taxon>Chitinophagales</taxon>
        <taxon>Chitinophagaceae</taxon>
        <taxon>Chitinophaga</taxon>
    </lineage>
</organism>
<evidence type="ECO:0000259" key="1">
    <source>
        <dbReference type="PROSITE" id="PS51186"/>
    </source>
</evidence>
<dbReference type="InterPro" id="IPR000182">
    <property type="entry name" value="GNAT_dom"/>
</dbReference>
<keyword evidence="2" id="KW-0808">Transferase</keyword>
<dbReference type="Proteomes" id="UP000318815">
    <property type="component" value="Unassembled WGS sequence"/>
</dbReference>
<sequence>MIKWTIKTFEELTTQELYALLRLRSEVFVVEQQCVFQDMDNADQLALHILGYDDTLDNELVAYTRIFGPGIKFDMCSIGRVVTSSRARGNGTGRKLMEHSIATVEDRFGKVPIKIGAQQYLDKFYSSLGFQQSSEMYLEDDIPHIEMIREAKV</sequence>
<proteinExistence type="predicted"/>
<dbReference type="InterPro" id="IPR016181">
    <property type="entry name" value="Acyl_CoA_acyltransferase"/>
</dbReference>
<dbReference type="SUPFAM" id="SSF55729">
    <property type="entry name" value="Acyl-CoA N-acyltransferases (Nat)"/>
    <property type="match status" value="1"/>
</dbReference>